<dbReference type="Pfam" id="PF20155">
    <property type="entry name" value="TMP_3"/>
    <property type="match status" value="1"/>
</dbReference>
<keyword evidence="1" id="KW-0812">Transmembrane</keyword>
<feature type="transmembrane region" description="Helical" evidence="1">
    <location>
        <begin position="775"/>
        <end position="795"/>
    </location>
</feature>
<feature type="transmembrane region" description="Helical" evidence="1">
    <location>
        <begin position="528"/>
        <end position="552"/>
    </location>
</feature>
<feature type="transmembrane region" description="Helical" evidence="1">
    <location>
        <begin position="573"/>
        <end position="596"/>
    </location>
</feature>
<dbReference type="Gene3D" id="1.20.120.20">
    <property type="entry name" value="Apolipoprotein"/>
    <property type="match status" value="1"/>
</dbReference>
<accession>D6E9Y2</accession>
<feature type="transmembrane region" description="Helical" evidence="1">
    <location>
        <begin position="718"/>
        <end position="740"/>
    </location>
</feature>
<dbReference type="EMBL" id="FP929047">
    <property type="protein sequence ID" value="CBL04529.1"/>
    <property type="molecule type" value="Genomic_DNA"/>
</dbReference>
<dbReference type="RefSeq" id="WP_015539873.1">
    <property type="nucleotide sequence ID" value="NC_021021.1"/>
</dbReference>
<dbReference type="Proteomes" id="UP000008805">
    <property type="component" value="Chromosome"/>
</dbReference>
<feature type="domain" description="Tape measure protein N-terminal" evidence="2">
    <location>
        <begin position="82"/>
        <end position="276"/>
    </location>
</feature>
<keyword evidence="1" id="KW-0472">Membrane</keyword>
<evidence type="ECO:0000256" key="1">
    <source>
        <dbReference type="SAM" id="Phobius"/>
    </source>
</evidence>
<organism evidence="3 4">
    <name type="scientific">Gordonibacter pamelaeae 7-10-1-b</name>
    <dbReference type="NCBI Taxonomy" id="657308"/>
    <lineage>
        <taxon>Bacteria</taxon>
        <taxon>Bacillati</taxon>
        <taxon>Actinomycetota</taxon>
        <taxon>Coriobacteriia</taxon>
        <taxon>Eggerthellales</taxon>
        <taxon>Eggerthellaceae</taxon>
        <taxon>Gordonibacter</taxon>
    </lineage>
</organism>
<reference evidence="3 4" key="1">
    <citation type="submission" date="2010-03" db="EMBL/GenBank/DDBJ databases">
        <title>The genome sequence of Gordonibacter pamelaeae 7-10-1-bT.</title>
        <authorList>
            <consortium name="metaHIT consortium -- http://www.metahit.eu/"/>
            <person name="Pajon A."/>
            <person name="Turner K."/>
            <person name="Parkhill J."/>
            <person name="Timmis K."/>
            <person name="Oxley A."/>
            <person name="Wurdemann D."/>
        </authorList>
    </citation>
    <scope>NUCLEOTIDE SEQUENCE [LARGE SCALE GENOMIC DNA]</scope>
    <source>
        <strain evidence="4">7-10-1-b</strain>
    </source>
</reference>
<feature type="transmembrane region" description="Helical" evidence="1">
    <location>
        <begin position="747"/>
        <end position="769"/>
    </location>
</feature>
<dbReference type="KEGG" id="gpa:GPA_22960"/>
<feature type="transmembrane region" description="Helical" evidence="1">
    <location>
        <begin position="664"/>
        <end position="685"/>
    </location>
</feature>
<evidence type="ECO:0000313" key="3">
    <source>
        <dbReference type="EMBL" id="CBL04529.1"/>
    </source>
</evidence>
<feature type="transmembrane region" description="Helical" evidence="1">
    <location>
        <begin position="692"/>
        <end position="712"/>
    </location>
</feature>
<name>D6E9Y2_9ACTN</name>
<keyword evidence="4" id="KW-1185">Reference proteome</keyword>
<dbReference type="InterPro" id="IPR013491">
    <property type="entry name" value="Tape_meas_N"/>
</dbReference>
<feature type="transmembrane region" description="Helical" evidence="1">
    <location>
        <begin position="631"/>
        <end position="658"/>
    </location>
</feature>
<proteinExistence type="predicted"/>
<dbReference type="BioCyc" id="GPAM657308:GPA_RS10700-MONOMER"/>
<dbReference type="HOGENOM" id="CLU_301424_0_0_11"/>
<dbReference type="AlphaFoldDB" id="D6E9Y2"/>
<evidence type="ECO:0000259" key="2">
    <source>
        <dbReference type="Pfam" id="PF20155"/>
    </source>
</evidence>
<reference evidence="3 4" key="2">
    <citation type="submission" date="2010-03" db="EMBL/GenBank/DDBJ databases">
        <authorList>
            <person name="Pajon A."/>
        </authorList>
    </citation>
    <scope>NUCLEOTIDE SEQUENCE [LARGE SCALE GENOMIC DNA]</scope>
    <source>
        <strain evidence="4">7-10-1-b</strain>
    </source>
</reference>
<dbReference type="SUPFAM" id="SSF48371">
    <property type="entry name" value="ARM repeat"/>
    <property type="match status" value="1"/>
</dbReference>
<feature type="transmembrane region" description="Helical" evidence="1">
    <location>
        <begin position="489"/>
        <end position="508"/>
    </location>
</feature>
<evidence type="ECO:0000313" key="4">
    <source>
        <dbReference type="Proteomes" id="UP000008805"/>
    </source>
</evidence>
<dbReference type="NCBIfam" id="TIGR02675">
    <property type="entry name" value="tape_meas_nterm"/>
    <property type="match status" value="1"/>
</dbReference>
<keyword evidence="1" id="KW-1133">Transmembrane helix</keyword>
<gene>
    <name evidence="3" type="ORF">GPA_22960</name>
</gene>
<protein>
    <submittedName>
        <fullName evidence="3">Tape measure domain</fullName>
    </submittedName>
</protein>
<sequence>MAEIGHAYLTLIPTFGGGGKLTKSVEGMLGKAYSNTGALSSKAGAGAASAFGGGFLKSGAIVGAAVAVTQKAVNTIASSIGGAVSRVDQMNNFPRVMQNLGYSSESAASSIQLMSDRLTGLPTSLDAMAGMVQNIAPVTGSIERATDIALAFNDALLAGGKSAELQGYAMEQYSQILAVGKVDLQAWRSIQTAMPGQLNQVSQALLGAGKNSMDLYEALKDGTVSMDEFNDAIVRLDKEGAEGFASFAQQAKDATGGIGTAWTNVKTAVTRSVANVIQAIGASGIAGAINGIGKAVGGAGNAVVSAVGLVKGAVSTMAPKFREAAEAVSTRLTPVMSGVSEAWTDAVGDMESRFAGFARLWNSGGTLLESFKLVAVNALNTVRDVAAKFVSGLADRFPAVGTVVNAAAAAFSAVSSTVGPVLGGMAAAWSDAVGDVESRMAGFASLWRSGSTPLEGFKLVAVSAFDTVRDVASRFVDGLAARFPAVRSFLDGLGATFAAVASVAAPVLSGLVEGVQRFVSALSGSVDVGVLASVASTLFSLTSPLGVVGSLVRNFGGDLQQLAQTVGASLSPILSALGQTLGGVVAGVLPGVQSAIEAMFPVVQQVVAAATNIASSVLPVLASWMQQMAPIIAQVAGFVGQLVSALDPLVASLVGSLLPVVTSIVQAVMNFVTAVMPAVMAVANVVMSAVQVVLPVLTSVISIIVSIATAVVSAVGSIVTVVVNIASVVASVVAQVVAAVSGVASVVLSVFGTIGSFISSTIATVVNVVSQGFNAALGVVGSVANAIGAYASGLFSTVARVFNSIVSTVTGAVNSAFSAAQNAFGNIVSTVSSAVGSVLDAVGSLPGKIQGFFVNAGSWLTDAGRSIVQGLIDGITGMIDAAGDAIGNVMGAIAGFLPHSPAKEGPFSGRGWSLYSGRAIVEGLGAGMAGRKAVAVAAASDVMGGIAKEMAGGSAAEMRAAQTPDLGMVRAARAYDKVDGRVINNYYTIEGIDVTGEPDIERAVKTVIDYLKRAKGVA</sequence>
<feature type="transmembrane region" description="Helical" evidence="1">
    <location>
        <begin position="602"/>
        <end position="624"/>
    </location>
</feature>
<dbReference type="InterPro" id="IPR016024">
    <property type="entry name" value="ARM-type_fold"/>
</dbReference>